<evidence type="ECO:0000259" key="3">
    <source>
        <dbReference type="PROSITE" id="PS51462"/>
    </source>
</evidence>
<dbReference type="PANTHER" id="PTHR43046:SF2">
    <property type="entry name" value="8-OXO-DGTP DIPHOSPHATASE-RELATED"/>
    <property type="match status" value="1"/>
</dbReference>
<dbReference type="InterPro" id="IPR015797">
    <property type="entry name" value="NUDIX_hydrolase-like_dom_sf"/>
</dbReference>
<dbReference type="InterPro" id="IPR000086">
    <property type="entry name" value="NUDIX_hydrolase_dom"/>
</dbReference>
<keyword evidence="6" id="KW-1185">Reference proteome</keyword>
<dbReference type="PANTHER" id="PTHR43046">
    <property type="entry name" value="GDP-MANNOSE MANNOSYL HYDROLASE"/>
    <property type="match status" value="1"/>
</dbReference>
<evidence type="ECO:0000313" key="5">
    <source>
        <dbReference type="EMBL" id="GEB96923.1"/>
    </source>
</evidence>
<organism evidence="4 6">
    <name type="scientific">Corynebacterium flavescens</name>
    <dbReference type="NCBI Taxonomy" id="28028"/>
    <lineage>
        <taxon>Bacteria</taxon>
        <taxon>Bacillati</taxon>
        <taxon>Actinomycetota</taxon>
        <taxon>Actinomycetes</taxon>
        <taxon>Mycobacteriales</taxon>
        <taxon>Corynebacteriaceae</taxon>
        <taxon>Corynebacterium</taxon>
    </lineage>
</organism>
<gene>
    <name evidence="5" type="ORF">CFL01nite_04180</name>
    <name evidence="4" type="ORF">CFLV_11335</name>
</gene>
<evidence type="ECO:0000256" key="1">
    <source>
        <dbReference type="ARBA" id="ARBA00001946"/>
    </source>
</evidence>
<reference evidence="4 6" key="1">
    <citation type="submission" date="2014-08" db="EMBL/GenBank/DDBJ databases">
        <title>Complete genome sequence of Corynebacterium flavescens OJ8(T)(=DSM 20296(T)), isolated from cheese.</title>
        <authorList>
            <person name="Ruckert C."/>
            <person name="Albersmeier A."/>
            <person name="Winkler A."/>
            <person name="Kalinowski J."/>
        </authorList>
    </citation>
    <scope>NUCLEOTIDE SEQUENCE [LARGE SCALE GENOMIC DNA]</scope>
    <source>
        <strain evidence="4 6">OJ8</strain>
    </source>
</reference>
<dbReference type="GO" id="GO:0016787">
    <property type="term" value="F:hydrolase activity"/>
    <property type="evidence" value="ECO:0007669"/>
    <property type="project" value="UniProtKB-KW"/>
</dbReference>
<dbReference type="Pfam" id="PF00293">
    <property type="entry name" value="NUDIX"/>
    <property type="match status" value="1"/>
</dbReference>
<dbReference type="STRING" id="28028.CFLV_11335"/>
<feature type="domain" description="Nudix hydrolase" evidence="3">
    <location>
        <begin position="21"/>
        <end position="159"/>
    </location>
</feature>
<dbReference type="KEGG" id="cfc:CFLV_11335"/>
<reference evidence="5 7" key="2">
    <citation type="submission" date="2019-06" db="EMBL/GenBank/DDBJ databases">
        <title>Whole genome shotgun sequence of Corynebacterium flavescens NBRC 14136.</title>
        <authorList>
            <person name="Hosoyama A."/>
            <person name="Uohara A."/>
            <person name="Ohji S."/>
            <person name="Ichikawa N."/>
        </authorList>
    </citation>
    <scope>NUCLEOTIDE SEQUENCE [LARGE SCALE GENOMIC DNA]</scope>
    <source>
        <strain evidence="5 7">NBRC 14136</strain>
    </source>
</reference>
<sequence length="164" mass="17755">MKAQGSGDGWAAGPDGIKVWGKFGAAGLFLVAGDEVLLQFRAKWTNAGHTWGIPGGARDFEEPAVAAALRETHEECAIEARDVTVLGEEVTAGPYPAAAQLPGQWTYTTVLAQTLHGERLATVANAESEELRWVALDEVEKLPLLGAFRKAFPYLRQRFAHLKQ</sequence>
<evidence type="ECO:0000313" key="6">
    <source>
        <dbReference type="Proteomes" id="UP000185479"/>
    </source>
</evidence>
<dbReference type="EMBL" id="CP009246">
    <property type="protein sequence ID" value="APT87683.1"/>
    <property type="molecule type" value="Genomic_DNA"/>
</dbReference>
<accession>A0A1L7CPB2</accession>
<evidence type="ECO:0000256" key="2">
    <source>
        <dbReference type="ARBA" id="ARBA00022801"/>
    </source>
</evidence>
<dbReference type="SUPFAM" id="SSF55811">
    <property type="entry name" value="Nudix"/>
    <property type="match status" value="1"/>
</dbReference>
<protein>
    <submittedName>
        <fullName evidence="4">NTP pyrophosphohydrolase</fullName>
    </submittedName>
</protein>
<dbReference type="Gene3D" id="3.90.79.10">
    <property type="entry name" value="Nucleoside Triphosphate Pyrophosphohydrolase"/>
    <property type="match status" value="1"/>
</dbReference>
<dbReference type="PROSITE" id="PS51462">
    <property type="entry name" value="NUDIX"/>
    <property type="match status" value="1"/>
</dbReference>
<dbReference type="EMBL" id="BJNB01000004">
    <property type="protein sequence ID" value="GEB96923.1"/>
    <property type="molecule type" value="Genomic_DNA"/>
</dbReference>
<dbReference type="Proteomes" id="UP000185479">
    <property type="component" value="Chromosome"/>
</dbReference>
<evidence type="ECO:0000313" key="7">
    <source>
        <dbReference type="Proteomes" id="UP000315353"/>
    </source>
</evidence>
<comment type="cofactor">
    <cofactor evidence="1">
        <name>Mg(2+)</name>
        <dbReference type="ChEBI" id="CHEBI:18420"/>
    </cofactor>
</comment>
<proteinExistence type="predicted"/>
<name>A0A1L7CPB2_CORFL</name>
<dbReference type="OrthoDB" id="3404294at2"/>
<keyword evidence="2 4" id="KW-0378">Hydrolase</keyword>
<dbReference type="RefSeq" id="WP_075730610.1">
    <property type="nucleotide sequence ID" value="NZ_BJNB01000004.1"/>
</dbReference>
<dbReference type="AlphaFoldDB" id="A0A1L7CPB2"/>
<dbReference type="GeneID" id="82881270"/>
<dbReference type="Proteomes" id="UP000315353">
    <property type="component" value="Unassembled WGS sequence"/>
</dbReference>
<evidence type="ECO:0000313" key="4">
    <source>
        <dbReference type="EMBL" id="APT87683.1"/>
    </source>
</evidence>